<name>A0ACC1AKF8_9ROSI</name>
<sequence>MDGHVSRLGDIYSYGILLLEMFIGKRPIDDMFKDDLNIHKFVSMAFPNHVMDIVDPSLLFEEENEDYETEEAMIRNFESQASNKKKMEEFLVPVMRIGLMCSTASPRERMAMNDVINNLKSIRDSFIKFKDRNKQRRR</sequence>
<dbReference type="EMBL" id="CM047906">
    <property type="protein sequence ID" value="KAJ0087118.1"/>
    <property type="molecule type" value="Genomic_DNA"/>
</dbReference>
<evidence type="ECO:0000313" key="2">
    <source>
        <dbReference type="Proteomes" id="UP001164250"/>
    </source>
</evidence>
<gene>
    <name evidence="1" type="ORF">Patl1_07646</name>
</gene>
<evidence type="ECO:0000313" key="1">
    <source>
        <dbReference type="EMBL" id="KAJ0087118.1"/>
    </source>
</evidence>
<protein>
    <submittedName>
        <fullName evidence="1">Uncharacterized protein</fullName>
    </submittedName>
</protein>
<accession>A0ACC1AKF8</accession>
<organism evidence="1 2">
    <name type="scientific">Pistacia atlantica</name>
    <dbReference type="NCBI Taxonomy" id="434234"/>
    <lineage>
        <taxon>Eukaryota</taxon>
        <taxon>Viridiplantae</taxon>
        <taxon>Streptophyta</taxon>
        <taxon>Embryophyta</taxon>
        <taxon>Tracheophyta</taxon>
        <taxon>Spermatophyta</taxon>
        <taxon>Magnoliopsida</taxon>
        <taxon>eudicotyledons</taxon>
        <taxon>Gunneridae</taxon>
        <taxon>Pentapetalae</taxon>
        <taxon>rosids</taxon>
        <taxon>malvids</taxon>
        <taxon>Sapindales</taxon>
        <taxon>Anacardiaceae</taxon>
        <taxon>Pistacia</taxon>
    </lineage>
</organism>
<dbReference type="Proteomes" id="UP001164250">
    <property type="component" value="Chromosome 10"/>
</dbReference>
<comment type="caution">
    <text evidence="1">The sequence shown here is derived from an EMBL/GenBank/DDBJ whole genome shotgun (WGS) entry which is preliminary data.</text>
</comment>
<proteinExistence type="predicted"/>
<reference evidence="2" key="1">
    <citation type="journal article" date="2023" name="G3 (Bethesda)">
        <title>Genome assembly and association tests identify interacting loci associated with vigor, precocity, and sex in interspecific pistachio rootstocks.</title>
        <authorList>
            <person name="Palmer W."/>
            <person name="Jacygrad E."/>
            <person name="Sagayaradj S."/>
            <person name="Cavanaugh K."/>
            <person name="Han R."/>
            <person name="Bertier L."/>
            <person name="Beede B."/>
            <person name="Kafkas S."/>
            <person name="Golino D."/>
            <person name="Preece J."/>
            <person name="Michelmore R."/>
        </authorList>
    </citation>
    <scope>NUCLEOTIDE SEQUENCE [LARGE SCALE GENOMIC DNA]</scope>
</reference>
<keyword evidence="2" id="KW-1185">Reference proteome</keyword>